<dbReference type="GO" id="GO:0072594">
    <property type="term" value="P:establishment of protein localization to organelle"/>
    <property type="evidence" value="ECO:0007669"/>
    <property type="project" value="TreeGrafter"/>
</dbReference>
<evidence type="ECO:0000256" key="6">
    <source>
        <dbReference type="ARBA" id="ARBA00023180"/>
    </source>
</evidence>
<dbReference type="PANTHER" id="PTHR11506:SF35">
    <property type="entry name" value="LYSOSOME-ASSOCIATED MEMBRANE GLYCOPROTEIN 5"/>
    <property type="match status" value="1"/>
</dbReference>
<dbReference type="GO" id="GO:0005886">
    <property type="term" value="C:plasma membrane"/>
    <property type="evidence" value="ECO:0007669"/>
    <property type="project" value="TreeGrafter"/>
</dbReference>
<organism evidence="8 9">
    <name type="scientific">Elysia marginata</name>
    <dbReference type="NCBI Taxonomy" id="1093978"/>
    <lineage>
        <taxon>Eukaryota</taxon>
        <taxon>Metazoa</taxon>
        <taxon>Spiralia</taxon>
        <taxon>Lophotrochozoa</taxon>
        <taxon>Mollusca</taxon>
        <taxon>Gastropoda</taxon>
        <taxon>Heterobranchia</taxon>
        <taxon>Euthyneura</taxon>
        <taxon>Panpulmonata</taxon>
        <taxon>Sacoglossa</taxon>
        <taxon>Placobranchoidea</taxon>
        <taxon>Plakobranchidae</taxon>
        <taxon>Elysia</taxon>
    </lineage>
</organism>
<gene>
    <name evidence="8" type="ORF">ElyMa_004573900</name>
</gene>
<dbReference type="GO" id="GO:0005765">
    <property type="term" value="C:lysosomal membrane"/>
    <property type="evidence" value="ECO:0007669"/>
    <property type="project" value="TreeGrafter"/>
</dbReference>
<dbReference type="Proteomes" id="UP000762676">
    <property type="component" value="Unassembled WGS sequence"/>
</dbReference>
<name>A0AAV4HTF8_9GAST</name>
<evidence type="ECO:0000313" key="9">
    <source>
        <dbReference type="Proteomes" id="UP000762676"/>
    </source>
</evidence>
<evidence type="ECO:0000256" key="5">
    <source>
        <dbReference type="ARBA" id="ARBA00023136"/>
    </source>
</evidence>
<protein>
    <submittedName>
        <fullName evidence="8">Uncharacterized protein</fullName>
    </submittedName>
</protein>
<evidence type="ECO:0000256" key="7">
    <source>
        <dbReference type="SAM" id="Phobius"/>
    </source>
</evidence>
<comment type="subcellular location">
    <subcellularLocation>
        <location evidence="1">Cell membrane</location>
        <topology evidence="1">Single-pass type I membrane protein</topology>
    </subcellularLocation>
</comment>
<comment type="caution">
    <text evidence="8">The sequence shown here is derived from an EMBL/GenBank/DDBJ whole genome shotgun (WGS) entry which is preliminary data.</text>
</comment>
<evidence type="ECO:0000256" key="4">
    <source>
        <dbReference type="ARBA" id="ARBA00022989"/>
    </source>
</evidence>
<dbReference type="Gene3D" id="2.40.160.110">
    <property type="match status" value="1"/>
</dbReference>
<dbReference type="EMBL" id="BMAT01009201">
    <property type="protein sequence ID" value="GFS01142.1"/>
    <property type="molecule type" value="Genomic_DNA"/>
</dbReference>
<reference evidence="8 9" key="1">
    <citation type="journal article" date="2021" name="Elife">
        <title>Chloroplast acquisition without the gene transfer in kleptoplastic sea slugs, Plakobranchus ocellatus.</title>
        <authorList>
            <person name="Maeda T."/>
            <person name="Takahashi S."/>
            <person name="Yoshida T."/>
            <person name="Shimamura S."/>
            <person name="Takaki Y."/>
            <person name="Nagai Y."/>
            <person name="Toyoda A."/>
            <person name="Suzuki Y."/>
            <person name="Arimoto A."/>
            <person name="Ishii H."/>
            <person name="Satoh N."/>
            <person name="Nishiyama T."/>
            <person name="Hasebe M."/>
            <person name="Maruyama T."/>
            <person name="Minagawa J."/>
            <person name="Obokata J."/>
            <person name="Shigenobu S."/>
        </authorList>
    </citation>
    <scope>NUCLEOTIDE SEQUENCE [LARGE SCALE GENOMIC DNA]</scope>
</reference>
<evidence type="ECO:0000313" key="8">
    <source>
        <dbReference type="EMBL" id="GFS01142.1"/>
    </source>
</evidence>
<evidence type="ECO:0000256" key="2">
    <source>
        <dbReference type="ARBA" id="ARBA00022692"/>
    </source>
</evidence>
<dbReference type="InterPro" id="IPR002000">
    <property type="entry name" value="Lysosome-assoc_membr_glycop"/>
</dbReference>
<sequence>MLFHLDRRPVSFTRQLLKVIVVLLLVMAPSSTARLFKARSKDTGNIVALLDVEFTLRLTAEKGGQQIGLKQLTENDVYQTGLREFNKYWMEQYFFFKEPMGRSGVLALTIFHNLGDTVSLDLNFDLFPDKMFERVHSELDRVTFAAFGSEQVNIGDVGKSYLCKRTEKIPFKKTSKKSDSYKYSVNLETKHFHFQAFTVQDGKFSPEPPTSCEGPDPSPGDSNPSIAIIAGSVAGGVVLLALIVLVVVLVVRYKRQQTYNNV</sequence>
<evidence type="ECO:0000256" key="3">
    <source>
        <dbReference type="ARBA" id="ARBA00022729"/>
    </source>
</evidence>
<evidence type="ECO:0000256" key="1">
    <source>
        <dbReference type="ARBA" id="ARBA00004251"/>
    </source>
</evidence>
<keyword evidence="2 7" id="KW-0812">Transmembrane</keyword>
<keyword evidence="6" id="KW-0325">Glycoprotein</keyword>
<proteinExistence type="predicted"/>
<keyword evidence="4 7" id="KW-1133">Transmembrane helix</keyword>
<keyword evidence="3" id="KW-0732">Signal</keyword>
<keyword evidence="5 7" id="KW-0472">Membrane</keyword>
<accession>A0AAV4HTF8</accession>
<feature type="transmembrane region" description="Helical" evidence="7">
    <location>
        <begin position="226"/>
        <end position="251"/>
    </location>
</feature>
<dbReference type="PANTHER" id="PTHR11506">
    <property type="entry name" value="LYSOSOME-ASSOCIATED MEMBRANE GLYCOPROTEIN"/>
    <property type="match status" value="1"/>
</dbReference>
<dbReference type="GO" id="GO:0031902">
    <property type="term" value="C:late endosome membrane"/>
    <property type="evidence" value="ECO:0007669"/>
    <property type="project" value="TreeGrafter"/>
</dbReference>
<dbReference type="AlphaFoldDB" id="A0AAV4HTF8"/>
<keyword evidence="9" id="KW-1185">Reference proteome</keyword>